<dbReference type="Proteomes" id="UP001060330">
    <property type="component" value="Chromosome"/>
</dbReference>
<proteinExistence type="predicted"/>
<protein>
    <recommendedName>
        <fullName evidence="3">SIR2-like domain-containing protein</fullName>
    </recommendedName>
</protein>
<name>A0AAQ2S5P7_BACFG</name>
<evidence type="ECO:0000313" key="2">
    <source>
        <dbReference type="Proteomes" id="UP001060330"/>
    </source>
</evidence>
<accession>A0AAQ2S5P7</accession>
<evidence type="ECO:0008006" key="3">
    <source>
        <dbReference type="Google" id="ProtNLM"/>
    </source>
</evidence>
<dbReference type="EMBL" id="CP103216">
    <property type="protein sequence ID" value="UVR56811.1"/>
    <property type="molecule type" value="Genomic_DNA"/>
</dbReference>
<dbReference type="AlphaFoldDB" id="A0AAQ2S5P7"/>
<reference evidence="1" key="1">
    <citation type="submission" date="2022-08" db="EMBL/GenBank/DDBJ databases">
        <title>Genome Sequencing of Bacteroides fragilis Group Isolates with Nanopore Technology.</title>
        <authorList>
            <person name="Tisza M.J."/>
            <person name="Smith D."/>
            <person name="Dekker J.P."/>
        </authorList>
    </citation>
    <scope>NUCLEOTIDE SEQUENCE</scope>
    <source>
        <strain evidence="1">BFG-70</strain>
    </source>
</reference>
<organism evidence="1 2">
    <name type="scientific">Bacteroides fragilis</name>
    <dbReference type="NCBI Taxonomy" id="817"/>
    <lineage>
        <taxon>Bacteria</taxon>
        <taxon>Pseudomonadati</taxon>
        <taxon>Bacteroidota</taxon>
        <taxon>Bacteroidia</taxon>
        <taxon>Bacteroidales</taxon>
        <taxon>Bacteroidaceae</taxon>
        <taxon>Bacteroides</taxon>
    </lineage>
</organism>
<gene>
    <name evidence="1" type="ORF">NXX45_01710</name>
</gene>
<dbReference type="RefSeq" id="WP_196036097.1">
    <property type="nucleotide sequence ID" value="NZ_JADOZX010000024.1"/>
</dbReference>
<sequence length="416" mass="48528">MKKIIDELDLGDEIAEMIPLGQRKSISFLLGAGFSAPKGYPIGNKVNESLLNFSDQPINFSPAGRLAVSEIGKKPNFHVMGGYMSDYERQYDFCNRLIQYYNGKHGGFDYEQFYDFIKSEAIFDIEYEKLATDYLTQYLDYRGLINGIPNIYNQMVSYLLKDGEGKRWYDDIPAPGGTYEGYTGILKYLGELSRDYVINVHTLNHDLFFESLNRTDFINGEISDGFDEYGSEYYGVLKVKEAHYNCRLERYTGYYNTSIRLYKLHGSLDYVLYYRSKGATLLPDKYVKIRQNMSVSDLRRGLRSKKKYEDFPFTYHADFLTGTTSKILRYKEPFLYKKIFKKFKKNLEKSEMLIIIGYGAKDEEINRILSEHFDYRNKKVFIIDKYAGDAVQELGRMLNAKVLSVEIEDVHKDLFR</sequence>
<evidence type="ECO:0000313" key="1">
    <source>
        <dbReference type="EMBL" id="UVR56811.1"/>
    </source>
</evidence>